<organism evidence="1">
    <name type="scientific">Salinimicrobium catena</name>
    <dbReference type="NCBI Taxonomy" id="390640"/>
    <lineage>
        <taxon>Bacteria</taxon>
        <taxon>Pseudomonadati</taxon>
        <taxon>Bacteroidota</taxon>
        <taxon>Flavobacteriia</taxon>
        <taxon>Flavobacteriales</taxon>
        <taxon>Flavobacteriaceae</taxon>
        <taxon>Salinimicrobium</taxon>
    </lineage>
</organism>
<dbReference type="EMBL" id="DSEE01000319">
    <property type="protein sequence ID" value="HER40430.1"/>
    <property type="molecule type" value="Genomic_DNA"/>
</dbReference>
<protein>
    <recommendedName>
        <fullName evidence="2">TerB family tellurite resistance protein</fullName>
    </recommendedName>
</protein>
<comment type="caution">
    <text evidence="1">The sequence shown here is derived from an EMBL/GenBank/DDBJ whole genome shotgun (WGS) entry which is preliminary data.</text>
</comment>
<dbReference type="AlphaFoldDB" id="A0A7C2QZ24"/>
<evidence type="ECO:0008006" key="2">
    <source>
        <dbReference type="Google" id="ProtNLM"/>
    </source>
</evidence>
<evidence type="ECO:0000313" key="1">
    <source>
        <dbReference type="EMBL" id="HER40430.1"/>
    </source>
</evidence>
<name>A0A7C2QZ24_9FLAO</name>
<reference evidence="1" key="1">
    <citation type="journal article" date="2020" name="mSystems">
        <title>Genome- and Community-Level Interaction Insights into Carbon Utilization and Element Cycling Functions of Hydrothermarchaeota in Hydrothermal Sediment.</title>
        <authorList>
            <person name="Zhou Z."/>
            <person name="Liu Y."/>
            <person name="Xu W."/>
            <person name="Pan J."/>
            <person name="Luo Z.H."/>
            <person name="Li M."/>
        </authorList>
    </citation>
    <scope>NUCLEOTIDE SEQUENCE [LARGE SCALE GENOMIC DNA]</scope>
    <source>
        <strain evidence="1">SpSt-1235</strain>
    </source>
</reference>
<gene>
    <name evidence="1" type="ORF">ENO10_04335</name>
</gene>
<sequence>MKNEKKSWTKPELEAYVLLLCANADNKETSEEINLIRKHVDEECFAKIYAEFSGDNEEECLKKIEKCVASHEYSHKELCEFQAKMKEVFLIDKRYGMMERNMERILNRILY</sequence>
<dbReference type="InterPro" id="IPR029024">
    <property type="entry name" value="TerB-like"/>
</dbReference>
<proteinExistence type="predicted"/>
<accession>A0A7C2QZ24</accession>
<dbReference type="Proteomes" id="UP000885753">
    <property type="component" value="Unassembled WGS sequence"/>
</dbReference>
<dbReference type="SUPFAM" id="SSF158682">
    <property type="entry name" value="TerB-like"/>
    <property type="match status" value="1"/>
</dbReference>